<dbReference type="Pfam" id="PF12138">
    <property type="entry name" value="Spherulin4"/>
    <property type="match status" value="1"/>
</dbReference>
<keyword evidence="3" id="KW-1185">Reference proteome</keyword>
<sequence>MSLLAMLIFTILGRTHCSSLLKIMVPAYIYPSPGNTAWQTLTTQAAQFPYRLVTIINPNNGPGTSAISDYQNAIQAFKNAQGLSLGYVPTTYGNRAYANVISDVDKYYSFYPNISGIFFDEANSNNGSQGYYQNLYRYVKSKSSCSLVVNNPGTATLESYLIYNGSRVTDVICVFEGNNTAQRALTWTQASWTNKYDRSNFLAVAYNISSGVYQSVMDHAYQQNTGWVYVTDDGGNNPYDNIPPYFADQVAYAKCLEACLRWVTNYCWVNCNSSSL</sequence>
<dbReference type="EMBL" id="GL377715">
    <property type="protein sequence ID" value="EFJ05707.1"/>
    <property type="molecule type" value="Genomic_DNA"/>
</dbReference>
<dbReference type="AlphaFoldDB" id="D8TC72"/>
<proteinExistence type="predicted"/>
<reference evidence="2 3" key="1">
    <citation type="journal article" date="2011" name="Science">
        <title>The Selaginella genome identifies genetic changes associated with the evolution of vascular plants.</title>
        <authorList>
            <person name="Banks J.A."/>
            <person name="Nishiyama T."/>
            <person name="Hasebe M."/>
            <person name="Bowman J.L."/>
            <person name="Gribskov M."/>
            <person name="dePamphilis C."/>
            <person name="Albert V.A."/>
            <person name="Aono N."/>
            <person name="Aoyama T."/>
            <person name="Ambrose B.A."/>
            <person name="Ashton N.W."/>
            <person name="Axtell M.J."/>
            <person name="Barker E."/>
            <person name="Barker M.S."/>
            <person name="Bennetzen J.L."/>
            <person name="Bonawitz N.D."/>
            <person name="Chapple C."/>
            <person name="Cheng C."/>
            <person name="Correa L.G."/>
            <person name="Dacre M."/>
            <person name="DeBarry J."/>
            <person name="Dreyer I."/>
            <person name="Elias M."/>
            <person name="Engstrom E.M."/>
            <person name="Estelle M."/>
            <person name="Feng L."/>
            <person name="Finet C."/>
            <person name="Floyd S.K."/>
            <person name="Frommer W.B."/>
            <person name="Fujita T."/>
            <person name="Gramzow L."/>
            <person name="Gutensohn M."/>
            <person name="Harholt J."/>
            <person name="Hattori M."/>
            <person name="Heyl A."/>
            <person name="Hirai T."/>
            <person name="Hiwatashi Y."/>
            <person name="Ishikawa M."/>
            <person name="Iwata M."/>
            <person name="Karol K.G."/>
            <person name="Koehler B."/>
            <person name="Kolukisaoglu U."/>
            <person name="Kubo M."/>
            <person name="Kurata T."/>
            <person name="Lalonde S."/>
            <person name="Li K."/>
            <person name="Li Y."/>
            <person name="Litt A."/>
            <person name="Lyons E."/>
            <person name="Manning G."/>
            <person name="Maruyama T."/>
            <person name="Michael T.P."/>
            <person name="Mikami K."/>
            <person name="Miyazaki S."/>
            <person name="Morinaga S."/>
            <person name="Murata T."/>
            <person name="Mueller-Roeber B."/>
            <person name="Nelson D.R."/>
            <person name="Obara M."/>
            <person name="Oguri Y."/>
            <person name="Olmstead R.G."/>
            <person name="Onodera N."/>
            <person name="Petersen B.L."/>
            <person name="Pils B."/>
            <person name="Prigge M."/>
            <person name="Rensing S.A."/>
            <person name="Riano-Pachon D.M."/>
            <person name="Roberts A.W."/>
            <person name="Sato Y."/>
            <person name="Scheller H.V."/>
            <person name="Schulz B."/>
            <person name="Schulz C."/>
            <person name="Shakirov E.V."/>
            <person name="Shibagaki N."/>
            <person name="Shinohara N."/>
            <person name="Shippen D.E."/>
            <person name="Soerensen I."/>
            <person name="Sotooka R."/>
            <person name="Sugimoto N."/>
            <person name="Sugita M."/>
            <person name="Sumikawa N."/>
            <person name="Tanurdzic M."/>
            <person name="Theissen G."/>
            <person name="Ulvskov P."/>
            <person name="Wakazuki S."/>
            <person name="Weng J.K."/>
            <person name="Willats W.W."/>
            <person name="Wipf D."/>
            <person name="Wolf P.G."/>
            <person name="Yang L."/>
            <person name="Zimmer A.D."/>
            <person name="Zhu Q."/>
            <person name="Mitros T."/>
            <person name="Hellsten U."/>
            <person name="Loque D."/>
            <person name="Otillar R."/>
            <person name="Salamov A."/>
            <person name="Schmutz J."/>
            <person name="Shapiro H."/>
            <person name="Lindquist E."/>
            <person name="Lucas S."/>
            <person name="Rokhsar D."/>
            <person name="Grigoriev I.V."/>
        </authorList>
    </citation>
    <scope>NUCLEOTIDE SEQUENCE [LARGE SCALE GENOMIC DNA]</scope>
</reference>
<dbReference type="HOGENOM" id="CLU_060605_1_1_1"/>
<dbReference type="PANTHER" id="PTHR35040:SF9">
    <property type="entry name" value="4-LIKE CELL SURFACE PROTEIN, PUTATIVE (AFU_ORTHOLOGUE AFUA_4G14080)-RELATED"/>
    <property type="match status" value="1"/>
</dbReference>
<evidence type="ECO:0008006" key="4">
    <source>
        <dbReference type="Google" id="ProtNLM"/>
    </source>
</evidence>
<dbReference type="PANTHER" id="PTHR35040">
    <property type="match status" value="1"/>
</dbReference>
<accession>D8TC72</accession>
<dbReference type="InParanoid" id="D8TC72"/>
<organism evidence="3">
    <name type="scientific">Selaginella moellendorffii</name>
    <name type="common">Spikemoss</name>
    <dbReference type="NCBI Taxonomy" id="88036"/>
    <lineage>
        <taxon>Eukaryota</taxon>
        <taxon>Viridiplantae</taxon>
        <taxon>Streptophyta</taxon>
        <taxon>Embryophyta</taxon>
        <taxon>Tracheophyta</taxon>
        <taxon>Lycopodiopsida</taxon>
        <taxon>Selaginellales</taxon>
        <taxon>Selaginellaceae</taxon>
        <taxon>Selaginella</taxon>
    </lineage>
</organism>
<dbReference type="STRING" id="88036.D8TC72"/>
<evidence type="ECO:0000256" key="1">
    <source>
        <dbReference type="SAM" id="SignalP"/>
    </source>
</evidence>
<dbReference type="Gramene" id="EFJ05707">
    <property type="protein sequence ID" value="EFJ05707"/>
    <property type="gene ID" value="SELMODRAFT_431316"/>
</dbReference>
<dbReference type="InterPro" id="IPR021986">
    <property type="entry name" value="Spherulin4"/>
</dbReference>
<name>D8TC72_SELML</name>
<dbReference type="KEGG" id="smo:SELMODRAFT_431316"/>
<gene>
    <name evidence="2" type="ORF">SELMODRAFT_431316</name>
</gene>
<feature type="signal peptide" evidence="1">
    <location>
        <begin position="1"/>
        <end position="17"/>
    </location>
</feature>
<keyword evidence="1" id="KW-0732">Signal</keyword>
<dbReference type="Proteomes" id="UP000001514">
    <property type="component" value="Unassembled WGS sequence"/>
</dbReference>
<protein>
    <recommendedName>
        <fullName evidence="4">Spherulation-specific family 4</fullName>
    </recommendedName>
</protein>
<evidence type="ECO:0000313" key="3">
    <source>
        <dbReference type="Proteomes" id="UP000001514"/>
    </source>
</evidence>
<evidence type="ECO:0000313" key="2">
    <source>
        <dbReference type="EMBL" id="EFJ05707.1"/>
    </source>
</evidence>
<dbReference type="OMA" id="AGHEFDR"/>
<feature type="chain" id="PRO_5003123476" description="Spherulation-specific family 4" evidence="1">
    <location>
        <begin position="18"/>
        <end position="276"/>
    </location>
</feature>
<dbReference type="eggNOG" id="ENOG502S3WN">
    <property type="taxonomic scope" value="Eukaryota"/>
</dbReference>